<feature type="binding site" evidence="8">
    <location>
        <position position="64"/>
    </location>
    <ligand>
        <name>substrate</name>
    </ligand>
</feature>
<keyword evidence="11" id="KW-1185">Reference proteome</keyword>
<accession>A0A1G6GE03</accession>
<dbReference type="AlphaFoldDB" id="A0A1G6GE03"/>
<keyword evidence="5 8" id="KW-0547">Nucleotide-binding</keyword>
<feature type="binding site" evidence="8">
    <location>
        <position position="151"/>
    </location>
    <ligand>
        <name>substrate</name>
    </ligand>
</feature>
<dbReference type="SUPFAM" id="SSF53633">
    <property type="entry name" value="Carbamate kinase-like"/>
    <property type="match status" value="1"/>
</dbReference>
<dbReference type="PROSITE" id="PS50890">
    <property type="entry name" value="PUA"/>
    <property type="match status" value="1"/>
</dbReference>
<dbReference type="PROSITE" id="PS00902">
    <property type="entry name" value="GLUTAMATE_5_KINASE"/>
    <property type="match status" value="1"/>
</dbReference>
<sequence length="379" mass="40129">MSSSSTQPTLDRAALATCDRLVIKVGSSSLTRPDGHLDMVHIALLVDVIAAAHQRGQEVALVSSGAIAAGLLPLGLPRRPYDLPTQQAAAAVGQGQLLELYGAMLRRFGLSAAQVLLTIGDLEYQERYHNARQTMDRLLELGVIPIINENDTVATQELRFGDNDRLAALTAHLLHADAVLLLSDVDALYTAHPETPGARRIGIVRGPEDVEGIDISRRGSAMGTGGMVTKLEAARIATGAGVAVGLTDLDHLPAMLTGQDVGTFFVPTGKRRPARLLWLAHISDPDGALVLDEGAVRAVTGRKASLLPAGITAVRGTFEVGDPVDLVGPDGALVARGLANYAASDLKSMIGHHTWELAANYGERFQRAAVHRDSLVVMR</sequence>
<evidence type="ECO:0000313" key="10">
    <source>
        <dbReference type="EMBL" id="SDB80207.1"/>
    </source>
</evidence>
<evidence type="ECO:0000256" key="5">
    <source>
        <dbReference type="ARBA" id="ARBA00022741"/>
    </source>
</evidence>
<keyword evidence="6 8" id="KW-0418">Kinase</keyword>
<dbReference type="InterPro" id="IPR001057">
    <property type="entry name" value="Glu/AcGlu_kinase"/>
</dbReference>
<dbReference type="CDD" id="cd04242">
    <property type="entry name" value="AAK_G5K_ProB"/>
    <property type="match status" value="1"/>
</dbReference>
<dbReference type="GO" id="GO:0003723">
    <property type="term" value="F:RNA binding"/>
    <property type="evidence" value="ECO:0007669"/>
    <property type="project" value="InterPro"/>
</dbReference>
<dbReference type="InterPro" id="IPR019797">
    <property type="entry name" value="Glutamate_5-kinase_CS"/>
</dbReference>
<evidence type="ECO:0000313" key="11">
    <source>
        <dbReference type="Proteomes" id="UP000199086"/>
    </source>
</evidence>
<dbReference type="GO" id="GO:0055129">
    <property type="term" value="P:L-proline biosynthetic process"/>
    <property type="evidence" value="ECO:0007669"/>
    <property type="project" value="UniProtKB-UniRule"/>
</dbReference>
<evidence type="ECO:0000256" key="6">
    <source>
        <dbReference type="ARBA" id="ARBA00022777"/>
    </source>
</evidence>
<dbReference type="PIRSF" id="PIRSF000729">
    <property type="entry name" value="GK"/>
    <property type="match status" value="1"/>
</dbReference>
<name>A0A1G6GE03_9ACTN</name>
<dbReference type="Gene3D" id="3.40.1160.10">
    <property type="entry name" value="Acetylglutamate kinase-like"/>
    <property type="match status" value="1"/>
</dbReference>
<gene>
    <name evidence="8" type="primary">proB</name>
    <name evidence="10" type="ORF">GA0111570_101483</name>
</gene>
<comment type="pathway">
    <text evidence="8">Amino-acid biosynthesis; L-proline biosynthesis; L-glutamate 5-semialdehyde from L-glutamate: step 1/2.</text>
</comment>
<dbReference type="HAMAP" id="MF_00456">
    <property type="entry name" value="ProB"/>
    <property type="match status" value="1"/>
</dbReference>
<dbReference type="FunFam" id="3.40.1160.10:FF:000018">
    <property type="entry name" value="Glutamate 5-kinase"/>
    <property type="match status" value="1"/>
</dbReference>
<evidence type="ECO:0000256" key="7">
    <source>
        <dbReference type="ARBA" id="ARBA00022840"/>
    </source>
</evidence>
<dbReference type="GO" id="GO:0005829">
    <property type="term" value="C:cytosol"/>
    <property type="evidence" value="ECO:0007669"/>
    <property type="project" value="TreeGrafter"/>
</dbReference>
<dbReference type="SMART" id="SM00359">
    <property type="entry name" value="PUA"/>
    <property type="match status" value="1"/>
</dbReference>
<proteinExistence type="inferred from homology"/>
<dbReference type="PANTHER" id="PTHR43654:SF1">
    <property type="entry name" value="ISOPENTENYL PHOSPHATE KINASE"/>
    <property type="match status" value="1"/>
</dbReference>
<evidence type="ECO:0000256" key="2">
    <source>
        <dbReference type="ARBA" id="ARBA00022605"/>
    </source>
</evidence>
<dbReference type="OrthoDB" id="9804434at2"/>
<dbReference type="Pfam" id="PF00696">
    <property type="entry name" value="AA_kinase"/>
    <property type="match status" value="1"/>
</dbReference>
<organism evidence="10 11">
    <name type="scientific">Raineyella antarctica</name>
    <dbReference type="NCBI Taxonomy" id="1577474"/>
    <lineage>
        <taxon>Bacteria</taxon>
        <taxon>Bacillati</taxon>
        <taxon>Actinomycetota</taxon>
        <taxon>Actinomycetes</taxon>
        <taxon>Propionibacteriales</taxon>
        <taxon>Propionibacteriaceae</taxon>
        <taxon>Raineyella</taxon>
    </lineage>
</organism>
<dbReference type="EC" id="2.7.2.11" evidence="8"/>
<keyword evidence="4 8" id="KW-0808">Transferase</keyword>
<dbReference type="InterPro" id="IPR001048">
    <property type="entry name" value="Asp/Glu/Uridylate_kinase"/>
</dbReference>
<reference evidence="10 11" key="1">
    <citation type="submission" date="2016-06" db="EMBL/GenBank/DDBJ databases">
        <authorList>
            <person name="Olsen C.W."/>
            <person name="Carey S."/>
            <person name="Hinshaw L."/>
            <person name="Karasin A.I."/>
        </authorList>
    </citation>
    <scope>NUCLEOTIDE SEQUENCE [LARGE SCALE GENOMIC DNA]</scope>
    <source>
        <strain evidence="10 11">LZ-22</strain>
    </source>
</reference>
<feature type="domain" description="PUA" evidence="9">
    <location>
        <begin position="287"/>
        <end position="366"/>
    </location>
</feature>
<dbReference type="InterPro" id="IPR036974">
    <property type="entry name" value="PUA_sf"/>
</dbReference>
<evidence type="ECO:0000256" key="3">
    <source>
        <dbReference type="ARBA" id="ARBA00022650"/>
    </source>
</evidence>
<dbReference type="UniPathway" id="UPA00098">
    <property type="reaction ID" value="UER00359"/>
</dbReference>
<protein>
    <recommendedName>
        <fullName evidence="8">Glutamate 5-kinase</fullName>
        <ecNumber evidence="8">2.7.2.11</ecNumber>
    </recommendedName>
    <alternativeName>
        <fullName evidence="8">Gamma-glutamyl kinase</fullName>
        <shortName evidence="8">GK</shortName>
    </alternativeName>
</protein>
<keyword evidence="7 8" id="KW-0067">ATP-binding</keyword>
<keyword evidence="2 8" id="KW-0028">Amino-acid biosynthesis</keyword>
<dbReference type="PANTHER" id="PTHR43654">
    <property type="entry name" value="GLUTAMATE 5-KINASE"/>
    <property type="match status" value="1"/>
</dbReference>
<evidence type="ECO:0000256" key="1">
    <source>
        <dbReference type="ARBA" id="ARBA00022490"/>
    </source>
</evidence>
<evidence type="ECO:0000256" key="4">
    <source>
        <dbReference type="ARBA" id="ARBA00022679"/>
    </source>
</evidence>
<feature type="binding site" evidence="8">
    <location>
        <position position="163"/>
    </location>
    <ligand>
        <name>substrate</name>
    </ligand>
</feature>
<dbReference type="EMBL" id="FMYF01000001">
    <property type="protein sequence ID" value="SDB80207.1"/>
    <property type="molecule type" value="Genomic_DNA"/>
</dbReference>
<dbReference type="InterPro" id="IPR041739">
    <property type="entry name" value="G5K_ProB"/>
</dbReference>
<dbReference type="GO" id="GO:0004349">
    <property type="term" value="F:glutamate 5-kinase activity"/>
    <property type="evidence" value="ECO:0007669"/>
    <property type="project" value="UniProtKB-UniRule"/>
</dbReference>
<dbReference type="Pfam" id="PF01472">
    <property type="entry name" value="PUA"/>
    <property type="match status" value="1"/>
</dbReference>
<dbReference type="PRINTS" id="PR00474">
    <property type="entry name" value="GLU5KINASE"/>
</dbReference>
<dbReference type="InterPro" id="IPR015947">
    <property type="entry name" value="PUA-like_sf"/>
</dbReference>
<dbReference type="CDD" id="cd21157">
    <property type="entry name" value="PUA_G5K"/>
    <property type="match status" value="1"/>
</dbReference>
<dbReference type="Proteomes" id="UP000199086">
    <property type="component" value="Unassembled WGS sequence"/>
</dbReference>
<dbReference type="NCBIfam" id="TIGR01027">
    <property type="entry name" value="proB"/>
    <property type="match status" value="1"/>
</dbReference>
<dbReference type="InterPro" id="IPR002478">
    <property type="entry name" value="PUA"/>
</dbReference>
<feature type="binding site" evidence="8">
    <location>
        <position position="24"/>
    </location>
    <ligand>
        <name>ATP</name>
        <dbReference type="ChEBI" id="CHEBI:30616"/>
    </ligand>
</feature>
<comment type="subcellular location">
    <subcellularLocation>
        <location evidence="8">Cytoplasm</location>
    </subcellularLocation>
</comment>
<feature type="binding site" evidence="8">
    <location>
        <begin position="183"/>
        <end position="184"/>
    </location>
    <ligand>
        <name>ATP</name>
        <dbReference type="ChEBI" id="CHEBI:30616"/>
    </ligand>
</feature>
<dbReference type="SUPFAM" id="SSF88697">
    <property type="entry name" value="PUA domain-like"/>
    <property type="match status" value="1"/>
</dbReference>
<keyword evidence="3 8" id="KW-0641">Proline biosynthesis</keyword>
<evidence type="ECO:0000256" key="8">
    <source>
        <dbReference type="HAMAP-Rule" id="MF_00456"/>
    </source>
</evidence>
<dbReference type="Gene3D" id="2.30.130.10">
    <property type="entry name" value="PUA domain"/>
    <property type="match status" value="1"/>
</dbReference>
<dbReference type="STRING" id="1577474.GA0111570_101483"/>
<comment type="catalytic activity">
    <reaction evidence="8">
        <text>L-glutamate + ATP = L-glutamyl 5-phosphate + ADP</text>
        <dbReference type="Rhea" id="RHEA:14877"/>
        <dbReference type="ChEBI" id="CHEBI:29985"/>
        <dbReference type="ChEBI" id="CHEBI:30616"/>
        <dbReference type="ChEBI" id="CHEBI:58274"/>
        <dbReference type="ChEBI" id="CHEBI:456216"/>
        <dbReference type="EC" id="2.7.2.11"/>
    </reaction>
</comment>
<dbReference type="RefSeq" id="WP_092605929.1">
    <property type="nucleotide sequence ID" value="NZ_FMYF01000001.1"/>
</dbReference>
<dbReference type="InterPro" id="IPR036393">
    <property type="entry name" value="AceGlu_kinase-like_sf"/>
</dbReference>
<evidence type="ECO:0000259" key="9">
    <source>
        <dbReference type="SMART" id="SM00359"/>
    </source>
</evidence>
<dbReference type="InterPro" id="IPR011529">
    <property type="entry name" value="Glu_5kinase"/>
</dbReference>
<keyword evidence="1 8" id="KW-0963">Cytoplasm</keyword>
<feature type="binding site" evidence="8">
    <location>
        <begin position="224"/>
        <end position="230"/>
    </location>
    <ligand>
        <name>ATP</name>
        <dbReference type="ChEBI" id="CHEBI:30616"/>
    </ligand>
</feature>
<dbReference type="GO" id="GO:0005524">
    <property type="term" value="F:ATP binding"/>
    <property type="evidence" value="ECO:0007669"/>
    <property type="project" value="UniProtKB-KW"/>
</dbReference>
<dbReference type="InterPro" id="IPR005715">
    <property type="entry name" value="Glu_5kinase/COase_Synthase"/>
</dbReference>
<comment type="similarity">
    <text evidence="8">Belongs to the glutamate 5-kinase family.</text>
</comment>
<comment type="function">
    <text evidence="8">Catalyzes the transfer of a phosphate group to glutamate to form L-glutamate 5-phosphate.</text>
</comment>